<organism evidence="1 2">
    <name type="scientific">Paracoccus methylovorus</name>
    <dbReference type="NCBI Taxonomy" id="2812658"/>
    <lineage>
        <taxon>Bacteria</taxon>
        <taxon>Pseudomonadati</taxon>
        <taxon>Pseudomonadota</taxon>
        <taxon>Alphaproteobacteria</taxon>
        <taxon>Rhodobacterales</taxon>
        <taxon>Paracoccaceae</taxon>
        <taxon>Paracoccus</taxon>
    </lineage>
</organism>
<dbReference type="SUPFAM" id="SSF63829">
    <property type="entry name" value="Calcium-dependent phosphotriesterase"/>
    <property type="match status" value="1"/>
</dbReference>
<sequence>MLNMLKRQFDSLLGRGECAVTIPVMDGPFLPNQFLEEGEILFEASLLDNLALAGETLFYSSGTEVFSRNLTAPSLQGERVHTGNTMVSSLAARGTALAIGLDMQGLLIVGGSHDGKMIGTLDGKELNCITAILFLSDDEVVVGNGSAANSASRWKYDLVQLGRSGSVWHINLASGNARMLAANMAFPYGLAQAQDGGIFVSECWKHRIVKIPTDGGAPQLAAGNLPGFPARITPGHNGTFLLSFLSARNQLYEFVLREREYCRRMMGEIGEDYWMAPALKSNLSFKEQIQGDSVKMMGVLKPWAPPRSYGLVTLCDKDMDPVVSWHSRADGTNHGTTSVIVENNAFIVGAKGPGRAVKVPLTHPELMETSK</sequence>
<evidence type="ECO:0000313" key="1">
    <source>
        <dbReference type="EMBL" id="QRZ12983.1"/>
    </source>
</evidence>
<gene>
    <name evidence="1" type="ORF">JWJ88_10400</name>
</gene>
<dbReference type="InterPro" id="IPR011042">
    <property type="entry name" value="6-blade_b-propeller_TolB-like"/>
</dbReference>
<dbReference type="EMBL" id="CP070368">
    <property type="protein sequence ID" value="QRZ12983.1"/>
    <property type="molecule type" value="Genomic_DNA"/>
</dbReference>
<protein>
    <recommendedName>
        <fullName evidence="3">Strictosidine synthase conserved region domain-containing protein</fullName>
    </recommendedName>
</protein>
<proteinExistence type="predicted"/>
<evidence type="ECO:0008006" key="3">
    <source>
        <dbReference type="Google" id="ProtNLM"/>
    </source>
</evidence>
<dbReference type="Proteomes" id="UP000663629">
    <property type="component" value="Chromosome 1"/>
</dbReference>
<accession>A0ABX7JFG5</accession>
<name>A0ABX7JFG5_9RHOB</name>
<reference evidence="1 2" key="1">
    <citation type="submission" date="2021-02" db="EMBL/GenBank/DDBJ databases">
        <title>Paracoccus methylovroum sp.nov., a new methanol and methylamine utilizing methylotrophic denitrifer.</title>
        <authorList>
            <person name="Timsy T."/>
            <person name="Behrendt U."/>
            <person name="Ulrich A."/>
            <person name="Spanner T."/>
            <person name="Foesel B.U."/>
            <person name="Horn M.A."/>
            <person name="Kolb S."/>
        </authorList>
    </citation>
    <scope>NUCLEOTIDE SEQUENCE [LARGE SCALE GENOMIC DNA]</scope>
    <source>
        <strain evidence="1 2">H4-D09</strain>
    </source>
</reference>
<dbReference type="RefSeq" id="WP_205293982.1">
    <property type="nucleotide sequence ID" value="NZ_CP070368.1"/>
</dbReference>
<keyword evidence="2" id="KW-1185">Reference proteome</keyword>
<dbReference type="Gene3D" id="2.120.10.30">
    <property type="entry name" value="TolB, C-terminal domain"/>
    <property type="match status" value="1"/>
</dbReference>
<evidence type="ECO:0000313" key="2">
    <source>
        <dbReference type="Proteomes" id="UP000663629"/>
    </source>
</evidence>